<dbReference type="Gene3D" id="2.60.34.10">
    <property type="entry name" value="Substrate Binding Domain Of DNAk, Chain A, domain 1"/>
    <property type="match status" value="1"/>
</dbReference>
<accession>A0A4R7S0G3</accession>
<evidence type="ECO:0000256" key="1">
    <source>
        <dbReference type="ARBA" id="ARBA00007381"/>
    </source>
</evidence>
<dbReference type="SUPFAM" id="SSF100934">
    <property type="entry name" value="Heat shock protein 70kD (HSP70), C-terminal subdomain"/>
    <property type="match status" value="1"/>
</dbReference>
<comment type="similarity">
    <text evidence="1 5">Belongs to the heat shock protein 70 family.</text>
</comment>
<keyword evidence="2 5" id="KW-0547">Nucleotide-binding</keyword>
<keyword evidence="3 5" id="KW-0067">ATP-binding</keyword>
<dbReference type="InterPro" id="IPR013126">
    <property type="entry name" value="Hsp_70_fam"/>
</dbReference>
<dbReference type="InterPro" id="IPR029047">
    <property type="entry name" value="HSP70_peptide-bd_sf"/>
</dbReference>
<dbReference type="PROSITE" id="PS00297">
    <property type="entry name" value="HSP70_1"/>
    <property type="match status" value="1"/>
</dbReference>
<evidence type="ECO:0000313" key="6">
    <source>
        <dbReference type="EMBL" id="TDU70868.1"/>
    </source>
</evidence>
<proteinExistence type="inferred from homology"/>
<dbReference type="PRINTS" id="PR00301">
    <property type="entry name" value="HEATSHOCK70"/>
</dbReference>
<dbReference type="SUPFAM" id="SSF53067">
    <property type="entry name" value="Actin-like ATPase domain"/>
    <property type="match status" value="2"/>
</dbReference>
<dbReference type="Gene3D" id="3.30.420.40">
    <property type="match status" value="2"/>
</dbReference>
<keyword evidence="7" id="KW-1185">Reference proteome</keyword>
<dbReference type="PROSITE" id="PS00329">
    <property type="entry name" value="HSP70_2"/>
    <property type="match status" value="1"/>
</dbReference>
<keyword evidence="4" id="KW-0143">Chaperone</keyword>
<dbReference type="PROSITE" id="PS01036">
    <property type="entry name" value="HSP70_3"/>
    <property type="match status" value="1"/>
</dbReference>
<evidence type="ECO:0000256" key="3">
    <source>
        <dbReference type="ARBA" id="ARBA00022840"/>
    </source>
</evidence>
<dbReference type="GO" id="GO:0140662">
    <property type="term" value="F:ATP-dependent protein folding chaperone"/>
    <property type="evidence" value="ECO:0007669"/>
    <property type="project" value="InterPro"/>
</dbReference>
<evidence type="ECO:0000256" key="2">
    <source>
        <dbReference type="ARBA" id="ARBA00022741"/>
    </source>
</evidence>
<dbReference type="AlphaFoldDB" id="A0A4R7S0G3"/>
<protein>
    <submittedName>
        <fullName evidence="6">Molecular chaperone DnaK</fullName>
    </submittedName>
</protein>
<evidence type="ECO:0000256" key="4">
    <source>
        <dbReference type="ARBA" id="ARBA00023186"/>
    </source>
</evidence>
<gene>
    <name evidence="6" type="ORF">EI77_01986</name>
</gene>
<dbReference type="InterPro" id="IPR018181">
    <property type="entry name" value="Heat_shock_70_CS"/>
</dbReference>
<sequence>MLAEVTGFGNRLCATIPCLSCKGMAREGKDMPDFSPILGIDLGTTHSLVGVVDSGFPILLADEDGQRLTPSAVNYSPEGVPTVGAAALRKRALEPRRTVTSVKRLIGRRPGEGGWQPPYDLRQLGVTPVEVSAEILKRLKAIAERALEQPVSRAVITVPAYFNDAQRNATKQAGELAGLTVERIVSEPTAAALAYGLDKLDERKKIAVYDLGGGTFDISVLEMREGVFQVLSTAGDTQLGGDDVDRLLVEHAMQGVRASSPHDEARMASLLVAAEAAKKKLSAEDTTRIEIPFFDGAESLSLEVSRAEFDKLIKPLIERTRAHCLRALSDAKVKPEELDEVILVGGSTRIPLVRSYVAEIFGREPNTSQNPDEAVALGAVIQAGILSGSLKNVLLLDVTPLSLGIETFGGLMNIIIPRNSTIPCKAGEMFTNAVANQQDMLIRVLQGERELAKDNWELGSIVIPFPPGPKGSARVGVQFAIDANGILQVLARDTATNTDTVLEIQNTAVNVDDERVEQMIAESVEYAFEDMNERVWTEARLKAEELLPAVDAALTEFGDAVTVEERAVIETAAATVRAALDAASHDAKALKAANQALDDATQELAVRLVEQAMEESLVRRGLI</sequence>
<reference evidence="6 7" key="1">
    <citation type="submission" date="2019-03" db="EMBL/GenBank/DDBJ databases">
        <title>Genomic Encyclopedia of Archaeal and Bacterial Type Strains, Phase II (KMG-II): from individual species to whole genera.</title>
        <authorList>
            <person name="Goeker M."/>
        </authorList>
    </citation>
    <scope>NUCLEOTIDE SEQUENCE [LARGE SCALE GENOMIC DNA]</scope>
    <source>
        <strain evidence="6 7">ATCC 25309</strain>
    </source>
</reference>
<dbReference type="FunFam" id="3.90.640.10:FF:000003">
    <property type="entry name" value="Molecular chaperone DnaK"/>
    <property type="match status" value="1"/>
</dbReference>
<dbReference type="EMBL" id="SOCA01000003">
    <property type="protein sequence ID" value="TDU70868.1"/>
    <property type="molecule type" value="Genomic_DNA"/>
</dbReference>
<dbReference type="InterPro" id="IPR043129">
    <property type="entry name" value="ATPase_NBD"/>
</dbReference>
<dbReference type="Proteomes" id="UP000295662">
    <property type="component" value="Unassembled WGS sequence"/>
</dbReference>
<dbReference type="Gene3D" id="3.90.640.10">
    <property type="entry name" value="Actin, Chain A, domain 4"/>
    <property type="match status" value="1"/>
</dbReference>
<organism evidence="6 7">
    <name type="scientific">Prosthecobacter fusiformis</name>
    <dbReference type="NCBI Taxonomy" id="48464"/>
    <lineage>
        <taxon>Bacteria</taxon>
        <taxon>Pseudomonadati</taxon>
        <taxon>Verrucomicrobiota</taxon>
        <taxon>Verrucomicrobiia</taxon>
        <taxon>Verrucomicrobiales</taxon>
        <taxon>Verrucomicrobiaceae</taxon>
        <taxon>Prosthecobacter</taxon>
    </lineage>
</organism>
<dbReference type="GO" id="GO:0005524">
    <property type="term" value="F:ATP binding"/>
    <property type="evidence" value="ECO:0007669"/>
    <property type="project" value="UniProtKB-KW"/>
</dbReference>
<comment type="caution">
    <text evidence="6">The sequence shown here is derived from an EMBL/GenBank/DDBJ whole genome shotgun (WGS) entry which is preliminary data.</text>
</comment>
<evidence type="ECO:0000256" key="5">
    <source>
        <dbReference type="RuleBase" id="RU003322"/>
    </source>
</evidence>
<dbReference type="Gene3D" id="1.20.1270.10">
    <property type="match status" value="1"/>
</dbReference>
<dbReference type="InterPro" id="IPR029048">
    <property type="entry name" value="HSP70_C_sf"/>
</dbReference>
<dbReference type="PANTHER" id="PTHR19375">
    <property type="entry name" value="HEAT SHOCK PROTEIN 70KDA"/>
    <property type="match status" value="1"/>
</dbReference>
<name>A0A4R7S0G3_9BACT</name>
<dbReference type="Pfam" id="PF00012">
    <property type="entry name" value="HSP70"/>
    <property type="match status" value="1"/>
</dbReference>
<evidence type="ECO:0000313" key="7">
    <source>
        <dbReference type="Proteomes" id="UP000295662"/>
    </source>
</evidence>
<dbReference type="SUPFAM" id="SSF100920">
    <property type="entry name" value="Heat shock protein 70kD (HSP70), peptide-binding domain"/>
    <property type="match status" value="1"/>
</dbReference>